<feature type="compositionally biased region" description="Low complexity" evidence="1">
    <location>
        <begin position="159"/>
        <end position="183"/>
    </location>
</feature>
<dbReference type="AlphaFoldDB" id="C3YKA0"/>
<feature type="region of interest" description="Disordered" evidence="1">
    <location>
        <begin position="155"/>
        <end position="417"/>
    </location>
</feature>
<feature type="compositionally biased region" description="Basic and acidic residues" evidence="1">
    <location>
        <begin position="402"/>
        <end position="413"/>
    </location>
</feature>
<accession>C3YKA0</accession>
<evidence type="ECO:0008006" key="3">
    <source>
        <dbReference type="Google" id="ProtNLM"/>
    </source>
</evidence>
<feature type="compositionally biased region" description="Polar residues" evidence="1">
    <location>
        <begin position="323"/>
        <end position="338"/>
    </location>
</feature>
<reference evidence="2" key="1">
    <citation type="journal article" date="2008" name="Nature">
        <title>The amphioxus genome and the evolution of the chordate karyotype.</title>
        <authorList>
            <consortium name="US DOE Joint Genome Institute (JGI-PGF)"/>
            <person name="Putnam N.H."/>
            <person name="Butts T."/>
            <person name="Ferrier D.E.K."/>
            <person name="Furlong R.F."/>
            <person name="Hellsten U."/>
            <person name="Kawashima T."/>
            <person name="Robinson-Rechavi M."/>
            <person name="Shoguchi E."/>
            <person name="Terry A."/>
            <person name="Yu J.-K."/>
            <person name="Benito-Gutierrez E.L."/>
            <person name="Dubchak I."/>
            <person name="Garcia-Fernandez J."/>
            <person name="Gibson-Brown J.J."/>
            <person name="Grigoriev I.V."/>
            <person name="Horton A.C."/>
            <person name="de Jong P.J."/>
            <person name="Jurka J."/>
            <person name="Kapitonov V.V."/>
            <person name="Kohara Y."/>
            <person name="Kuroki Y."/>
            <person name="Lindquist E."/>
            <person name="Lucas S."/>
            <person name="Osoegawa K."/>
            <person name="Pennacchio L.A."/>
            <person name="Salamov A.A."/>
            <person name="Satou Y."/>
            <person name="Sauka-Spengler T."/>
            <person name="Schmutz J."/>
            <person name="Shin-I T."/>
            <person name="Toyoda A."/>
            <person name="Bronner-Fraser M."/>
            <person name="Fujiyama A."/>
            <person name="Holland L.Z."/>
            <person name="Holland P.W.H."/>
            <person name="Satoh N."/>
            <person name="Rokhsar D.S."/>
        </authorList>
    </citation>
    <scope>NUCLEOTIDE SEQUENCE [LARGE SCALE GENOMIC DNA]</scope>
    <source>
        <strain evidence="2">S238N-H82</strain>
        <tissue evidence="2">Testes</tissue>
    </source>
</reference>
<sequence>MGVRDRIVSAYLTVVGTLSVLRPSSKWWTSDSKLKVVVHEGKVGRHSQAKYLVTIRHGKEKKQTKKKRSDSLLWEEAAEFSHWTPKDPLILKLRKAKRCKDTTIAELSIDVAAVLESADGLPSRWWYAMKRLDKSGRQKEDVFLQITVTVDGQHVKSGATQDPAKPAKKTATTAAQEKPQTTPELKANSPTAVSTSDESDKASTKREDKPSRDERRPLVSQEEGGDNSPPSEAGNVTDFKADTSHRSHDKTAEVPQVTATVDGHAGDDDTGFGTDPTRLSEKMAAGQEDPNSSAGGNNVFKDAEVTMAVDDGSGRSQDPAKPNNESATTAAQDKISTMTEDKTTPERRSSGSQEEETGTSDSSRRTDISPPSAAGDVTDGKPAYSTPTSCPPVSVGTPDKTGTCDHGEGDVKAAPKCHKDKAVEVSEVPAAADCPTTCMGNVDSGWGHAKPREDFDMREVVPVSDENLVVPHLTAMSCPMDDTDPGRGPTAESASTKKTAMTVAQEKPEPRVDPKDAMTEMYLRNLKRILARREFPQHLVPKYAWMTAALTDTEPEQPPADSNTDTDGPGETAQGGGEALPTANQHPGHKGKDDPEFEKMRHVWKIEDLWDEFTTMREEADELLEYAESLRAKLAASVPHVLQYPVIKNLAAYIPERKPYDLPDTEGLSMDELEDIKDNLAKLLDEENRATFLKKWYIEEMLRVAMNEAPQVLGPQE</sequence>
<feature type="compositionally biased region" description="Basic and acidic residues" evidence="1">
    <location>
        <begin position="339"/>
        <end position="349"/>
    </location>
</feature>
<evidence type="ECO:0000313" key="2">
    <source>
        <dbReference type="EMBL" id="EEN59261.1"/>
    </source>
</evidence>
<feature type="compositionally biased region" description="Basic and acidic residues" evidence="1">
    <location>
        <begin position="198"/>
        <end position="217"/>
    </location>
</feature>
<feature type="region of interest" description="Disordered" evidence="1">
    <location>
        <begin position="478"/>
        <end position="513"/>
    </location>
</feature>
<feature type="compositionally biased region" description="Basic and acidic residues" evidence="1">
    <location>
        <begin position="239"/>
        <end position="252"/>
    </location>
</feature>
<dbReference type="EMBL" id="GG666521">
    <property type="protein sequence ID" value="EEN59261.1"/>
    <property type="molecule type" value="Genomic_DNA"/>
</dbReference>
<name>C3YKA0_BRAFL</name>
<dbReference type="PANTHER" id="PTHR15692">
    <property type="entry name" value="MASTERMIND-LIKE"/>
    <property type="match status" value="1"/>
</dbReference>
<organism>
    <name type="scientific">Branchiostoma floridae</name>
    <name type="common">Florida lancelet</name>
    <name type="synonym">Amphioxus</name>
    <dbReference type="NCBI Taxonomy" id="7739"/>
    <lineage>
        <taxon>Eukaryota</taxon>
        <taxon>Metazoa</taxon>
        <taxon>Chordata</taxon>
        <taxon>Cephalochordata</taxon>
        <taxon>Leptocardii</taxon>
        <taxon>Amphioxiformes</taxon>
        <taxon>Branchiostomatidae</taxon>
        <taxon>Branchiostoma</taxon>
    </lineage>
</organism>
<dbReference type="InParanoid" id="C3YKA0"/>
<dbReference type="PANTHER" id="PTHR15692:SF18">
    <property type="entry name" value="PROTEIN CBG23155"/>
    <property type="match status" value="1"/>
</dbReference>
<dbReference type="GO" id="GO:0007221">
    <property type="term" value="P:positive regulation of transcription of Notch receptor target"/>
    <property type="evidence" value="ECO:0007669"/>
    <property type="project" value="InterPro"/>
</dbReference>
<protein>
    <recommendedName>
        <fullName evidence="3">C2 domain-containing protein</fullName>
    </recommendedName>
</protein>
<gene>
    <name evidence="2" type="ORF">BRAFLDRAFT_93315</name>
</gene>
<proteinExistence type="predicted"/>
<dbReference type="GO" id="GO:0003713">
    <property type="term" value="F:transcription coactivator activity"/>
    <property type="evidence" value="ECO:0007669"/>
    <property type="project" value="InterPro"/>
</dbReference>
<feature type="region of interest" description="Disordered" evidence="1">
    <location>
        <begin position="553"/>
        <end position="596"/>
    </location>
</feature>
<dbReference type="InterPro" id="IPR046369">
    <property type="entry name" value="MAML1-3"/>
</dbReference>
<dbReference type="Gene3D" id="2.60.40.150">
    <property type="entry name" value="C2 domain"/>
    <property type="match status" value="1"/>
</dbReference>
<dbReference type="InterPro" id="IPR035892">
    <property type="entry name" value="C2_domain_sf"/>
</dbReference>
<evidence type="ECO:0000256" key="1">
    <source>
        <dbReference type="SAM" id="MobiDB-lite"/>
    </source>
</evidence>
<dbReference type="SUPFAM" id="SSF49562">
    <property type="entry name" value="C2 domain (Calcium/lipid-binding domain, CaLB)"/>
    <property type="match status" value="1"/>
</dbReference>